<dbReference type="Pfam" id="PF08585">
    <property type="entry name" value="RMI1_N_C"/>
    <property type="match status" value="1"/>
</dbReference>
<dbReference type="PANTHER" id="PTHR11161:SF0">
    <property type="entry name" value="O-ACYLTRANSFERASE LIKE PROTEIN"/>
    <property type="match status" value="1"/>
</dbReference>
<evidence type="ECO:0000256" key="4">
    <source>
        <dbReference type="ARBA" id="ARBA00023187"/>
    </source>
</evidence>
<keyword evidence="4" id="KW-0508">mRNA splicing</keyword>
<evidence type="ECO:0000313" key="11">
    <source>
        <dbReference type="Proteomes" id="UP000719412"/>
    </source>
</evidence>
<feature type="transmembrane region" description="Helical" evidence="7">
    <location>
        <begin position="549"/>
        <end position="572"/>
    </location>
</feature>
<feature type="transmembrane region" description="Helical" evidence="7">
    <location>
        <begin position="434"/>
        <end position="452"/>
    </location>
</feature>
<feature type="domain" description="Tudor" evidence="9">
    <location>
        <begin position="1059"/>
        <end position="1117"/>
    </location>
</feature>
<keyword evidence="8" id="KW-0732">Signal</keyword>
<dbReference type="InterPro" id="IPR052728">
    <property type="entry name" value="O2_lipid_transport_reg"/>
</dbReference>
<dbReference type="PANTHER" id="PTHR11161">
    <property type="entry name" value="O-ACYLTRANSFERASE"/>
    <property type="match status" value="1"/>
</dbReference>
<dbReference type="InterPro" id="IPR042470">
    <property type="entry name" value="RMI1_N_C_sf"/>
</dbReference>
<evidence type="ECO:0000256" key="8">
    <source>
        <dbReference type="SAM" id="SignalP"/>
    </source>
</evidence>
<gene>
    <name evidence="10" type="ORF">GEV33_005285</name>
</gene>
<sequence>MLRLVLLVLTIFQISSIKCEVANNVTDIANLYFQYVENATISHECKIQLNLLALGLGARKEWALKMLDATAKPQAGILLGNIMHVGNYDECLEVDEDLFGMKIQGKYCTAVLQAHPTYGEDFAKLLTSLNAGDKVVEGDILMELRKSYGVCVPKGCTIEDLRNLSNSIEEEFQSPAHFHFAEEYCDGGEKPPFSAAAIVAIFVFSAFAVIVACSTLYDVFCYQRLAEKSPNLFVAFSVLTNTQRLLSTQTTESTLGCLNGMRVISMMWIIIAHGYQFAFFTPEVNAVHIIWWKDHLLSSIIMAASVAVDTFFTISGLLLVYLFMKSNDKGVKFSLPMFYLHRILRLTPSLAMVALLSATLITHMGSGPFWPAMYVTFQESCEKNWWSTVTYLQNYVHTHNQCVGQAWYLAVDTQMYFLSPVVLFPLLRWPKQTIGAIGVFVVLNCAYVFEISWKKQLGATFFSQDEAQYAYIYSPTHVRGTVYLMGMVCGYFIFQTKNKRLELRKSMVALLWVLSLLALTGIVFAHSSFNADQYTVLEGALFNSLSRVSWSGALCVVILLCVNGYGGVVNSFLSSNVFTVLIRLNYNVYLLHLLVIGEVVGQGRTPIHFSNLVGFHSFWGNYAFSLGAAVVWTLAFESPVLVIEKIVFGQNILGQTWSISQKGQDIITENNTVNDKATLLKNALNSDLKEIGSPVLAKNANKANISQVVLQIQKIRNVSAPKANENSQAAPRMLKLMLTDGDTYIQAVETAPIPSLNRDKTPPGSKLLIHSAKICSGYVLLDSSNCSLLGGQVPALCEKWELAKSVKHQSRQNASSDGPPAWVNFGGKIQVEVQDKQFKSLETKSQEAKENSKFDLQRQDAIAEAASGAVKKVFGGGSKQPVQSAFNPRAKKSNEFPVRDKRNMKMKSGNGKEMEEKLQKPLEKVSLFDFLEDKLPPNENLGNDVSQEPFKPHPNNNVQRNTPTNYQNNRYHNPYVNAKVTGNNSEYQNNSSRWKSGAYPNKQAEKDKPEKNPEINGLSNSFGKMSLNSQFASRSLKQHLNLGPQKKNNAAESVNTSATWKVGDDCVAKYWEDGKYYNANITAVTDTTCVVKFKGYGNIEEVLKTDCLPVSSEANKKSHYTGPMEFRRNTRTYRRQ</sequence>
<dbReference type="GO" id="GO:0016747">
    <property type="term" value="F:acyltransferase activity, transferring groups other than amino-acyl groups"/>
    <property type="evidence" value="ECO:0007669"/>
    <property type="project" value="InterPro"/>
</dbReference>
<protein>
    <recommendedName>
        <fullName evidence="9">Tudor domain-containing protein</fullName>
    </recommendedName>
</protein>
<dbReference type="EMBL" id="JABDTM020019352">
    <property type="protein sequence ID" value="KAH0817506.1"/>
    <property type="molecule type" value="Genomic_DNA"/>
</dbReference>
<feature type="compositionally biased region" description="Polar residues" evidence="6">
    <location>
        <begin position="980"/>
        <end position="994"/>
    </location>
</feature>
<dbReference type="Proteomes" id="UP000719412">
    <property type="component" value="Unassembled WGS sequence"/>
</dbReference>
<reference evidence="10" key="1">
    <citation type="journal article" date="2020" name="J Insects Food Feed">
        <title>The yellow mealworm (Tenebrio molitor) genome: a resource for the emerging insects as food and feed industry.</title>
        <authorList>
            <person name="Eriksson T."/>
            <person name="Andere A."/>
            <person name="Kelstrup H."/>
            <person name="Emery V."/>
            <person name="Picard C."/>
        </authorList>
    </citation>
    <scope>NUCLEOTIDE SEQUENCE</scope>
    <source>
        <strain evidence="10">Stoneville</strain>
        <tissue evidence="10">Whole head</tissue>
    </source>
</reference>
<reference evidence="10" key="2">
    <citation type="submission" date="2021-08" db="EMBL/GenBank/DDBJ databases">
        <authorList>
            <person name="Eriksson T."/>
        </authorList>
    </citation>
    <scope>NUCLEOTIDE SEQUENCE</scope>
    <source>
        <strain evidence="10">Stoneville</strain>
        <tissue evidence="10">Whole head</tissue>
    </source>
</reference>
<dbReference type="Pfam" id="PF20146">
    <property type="entry name" value="NRF"/>
    <property type="match status" value="1"/>
</dbReference>
<feature type="transmembrane region" description="Helical" evidence="7">
    <location>
        <begin position="584"/>
        <end position="602"/>
    </location>
</feature>
<name>A0A8J6LLY9_TENMO</name>
<dbReference type="AlphaFoldDB" id="A0A8J6LLY9"/>
<comment type="caution">
    <text evidence="10">The sequence shown here is derived from an EMBL/GenBank/DDBJ whole genome shotgun (WGS) entry which is preliminary data.</text>
</comment>
<dbReference type="SUPFAM" id="SSF63748">
    <property type="entry name" value="Tudor/PWWP/MBT"/>
    <property type="match status" value="1"/>
</dbReference>
<proteinExistence type="inferred from homology"/>
<feature type="transmembrane region" description="Helical" evidence="7">
    <location>
        <begin position="472"/>
        <end position="494"/>
    </location>
</feature>
<organism evidence="10 11">
    <name type="scientific">Tenebrio molitor</name>
    <name type="common">Yellow mealworm beetle</name>
    <dbReference type="NCBI Taxonomy" id="7067"/>
    <lineage>
        <taxon>Eukaryota</taxon>
        <taxon>Metazoa</taxon>
        <taxon>Ecdysozoa</taxon>
        <taxon>Arthropoda</taxon>
        <taxon>Hexapoda</taxon>
        <taxon>Insecta</taxon>
        <taxon>Pterygota</taxon>
        <taxon>Neoptera</taxon>
        <taxon>Endopterygota</taxon>
        <taxon>Coleoptera</taxon>
        <taxon>Polyphaga</taxon>
        <taxon>Cucujiformia</taxon>
        <taxon>Tenebrionidae</taxon>
        <taxon>Tenebrio</taxon>
    </lineage>
</organism>
<comment type="similarity">
    <text evidence="2">Belongs to the SMN family.</text>
</comment>
<dbReference type="GO" id="GO:0015030">
    <property type="term" value="C:Cajal body"/>
    <property type="evidence" value="ECO:0007669"/>
    <property type="project" value="UniProtKB-SubCell"/>
</dbReference>
<feature type="region of interest" description="Disordered" evidence="6">
    <location>
        <begin position="933"/>
        <end position="1022"/>
    </location>
</feature>
<dbReference type="Gene3D" id="2.30.30.140">
    <property type="match status" value="1"/>
</dbReference>
<keyword evidence="7" id="KW-0472">Membrane</keyword>
<dbReference type="InterPro" id="IPR002656">
    <property type="entry name" value="Acyl_transf_3_dom"/>
</dbReference>
<keyword evidence="11" id="KW-1185">Reference proteome</keyword>
<feature type="transmembrane region" description="Helical" evidence="7">
    <location>
        <begin position="406"/>
        <end position="427"/>
    </location>
</feature>
<feature type="transmembrane region" description="Helical" evidence="7">
    <location>
        <begin position="263"/>
        <end position="280"/>
    </location>
</feature>
<dbReference type="GO" id="GO:0008380">
    <property type="term" value="P:RNA splicing"/>
    <property type="evidence" value="ECO:0007669"/>
    <property type="project" value="UniProtKB-KW"/>
</dbReference>
<dbReference type="SMART" id="SM00703">
    <property type="entry name" value="NRF"/>
    <property type="match status" value="1"/>
</dbReference>
<feature type="chain" id="PRO_5035165888" description="Tudor domain-containing protein" evidence="8">
    <location>
        <begin position="17"/>
        <end position="1136"/>
    </location>
</feature>
<dbReference type="Pfam" id="PF01757">
    <property type="entry name" value="Acyl_transf_3"/>
    <property type="match status" value="1"/>
</dbReference>
<dbReference type="GO" id="GO:0005737">
    <property type="term" value="C:cytoplasm"/>
    <property type="evidence" value="ECO:0007669"/>
    <property type="project" value="InterPro"/>
</dbReference>
<dbReference type="Gene3D" id="2.40.50.770">
    <property type="entry name" value="RecQ-mediated genome instability protein Rmi1, C-terminal domain"/>
    <property type="match status" value="1"/>
</dbReference>
<evidence type="ECO:0000259" key="9">
    <source>
        <dbReference type="PROSITE" id="PS50304"/>
    </source>
</evidence>
<keyword evidence="7" id="KW-1133">Transmembrane helix</keyword>
<dbReference type="InterPro" id="IPR002999">
    <property type="entry name" value="Tudor"/>
</dbReference>
<evidence type="ECO:0000256" key="2">
    <source>
        <dbReference type="ARBA" id="ARBA00005371"/>
    </source>
</evidence>
<dbReference type="GO" id="GO:0006397">
    <property type="term" value="P:mRNA processing"/>
    <property type="evidence" value="ECO:0007669"/>
    <property type="project" value="UniProtKB-KW"/>
</dbReference>
<dbReference type="SMART" id="SM00333">
    <property type="entry name" value="TUDOR"/>
    <property type="match status" value="1"/>
</dbReference>
<evidence type="ECO:0000256" key="5">
    <source>
        <dbReference type="ARBA" id="ARBA00023242"/>
    </source>
</evidence>
<accession>A0A8J6LLY9</accession>
<feature type="signal peptide" evidence="8">
    <location>
        <begin position="1"/>
        <end position="16"/>
    </location>
</feature>
<dbReference type="SMART" id="SM01161">
    <property type="entry name" value="DUF1767"/>
    <property type="match status" value="1"/>
</dbReference>
<keyword evidence="5" id="KW-0539">Nucleus</keyword>
<feature type="transmembrane region" description="Helical" evidence="7">
    <location>
        <begin position="343"/>
        <end position="364"/>
    </location>
</feature>
<evidence type="ECO:0000256" key="7">
    <source>
        <dbReference type="SAM" id="Phobius"/>
    </source>
</evidence>
<dbReference type="PROSITE" id="PS50304">
    <property type="entry name" value="TUDOR"/>
    <property type="match status" value="1"/>
</dbReference>
<comment type="subcellular location">
    <subcellularLocation>
        <location evidence="1">Nucleus</location>
        <location evidence="1">Cajal body</location>
    </subcellularLocation>
</comment>
<dbReference type="Pfam" id="PF06003">
    <property type="entry name" value="SMN_Tudor"/>
    <property type="match status" value="1"/>
</dbReference>
<feature type="compositionally biased region" description="Polar residues" evidence="6">
    <location>
        <begin position="954"/>
        <end position="971"/>
    </location>
</feature>
<keyword evidence="3" id="KW-0507">mRNA processing</keyword>
<feature type="transmembrane region" description="Helical" evidence="7">
    <location>
        <begin position="506"/>
        <end position="529"/>
    </location>
</feature>
<feature type="transmembrane region" description="Helical" evidence="7">
    <location>
        <begin position="300"/>
        <end position="323"/>
    </location>
</feature>
<dbReference type="GO" id="GO:0003723">
    <property type="term" value="F:RNA binding"/>
    <property type="evidence" value="ECO:0007669"/>
    <property type="project" value="InterPro"/>
</dbReference>
<dbReference type="InterPro" id="IPR010304">
    <property type="entry name" value="SMN_Tudor"/>
</dbReference>
<feature type="transmembrane region" description="Helical" evidence="7">
    <location>
        <begin position="195"/>
        <end position="220"/>
    </location>
</feature>
<dbReference type="InterPro" id="IPR006621">
    <property type="entry name" value="Nose-resist-to-fluoxetine_N"/>
</dbReference>
<keyword evidence="7" id="KW-0812">Transmembrane</keyword>
<feature type="compositionally biased region" description="Basic and acidic residues" evidence="6">
    <location>
        <begin position="1003"/>
        <end position="1013"/>
    </location>
</feature>
<dbReference type="InterPro" id="IPR013894">
    <property type="entry name" value="RMI1_OB"/>
</dbReference>
<evidence type="ECO:0000256" key="1">
    <source>
        <dbReference type="ARBA" id="ARBA00004408"/>
    </source>
</evidence>
<evidence type="ECO:0000256" key="6">
    <source>
        <dbReference type="SAM" id="MobiDB-lite"/>
    </source>
</evidence>
<evidence type="ECO:0000313" key="10">
    <source>
        <dbReference type="EMBL" id="KAH0817506.1"/>
    </source>
</evidence>
<evidence type="ECO:0000256" key="3">
    <source>
        <dbReference type="ARBA" id="ARBA00022664"/>
    </source>
</evidence>